<protein>
    <submittedName>
        <fullName evidence="10">Probable cobalamin biosynthesis protein CobD</fullName>
    </submittedName>
</protein>
<dbReference type="AlphaFoldDB" id="A0AA35X5U9"/>
<evidence type="ECO:0000256" key="3">
    <source>
        <dbReference type="ARBA" id="ARBA00006263"/>
    </source>
</evidence>
<name>A0AA35X5U9_GEOBA</name>
<keyword evidence="4" id="KW-1003">Cell membrane</keyword>
<dbReference type="EMBL" id="CASHTH010003031">
    <property type="protein sequence ID" value="CAI8039250.1"/>
    <property type="molecule type" value="Genomic_DNA"/>
</dbReference>
<dbReference type="HAMAP" id="MF_00024">
    <property type="entry name" value="CobD_CbiB"/>
    <property type="match status" value="1"/>
</dbReference>
<proteinExistence type="inferred from homology"/>
<evidence type="ECO:0000256" key="6">
    <source>
        <dbReference type="ARBA" id="ARBA00022692"/>
    </source>
</evidence>
<dbReference type="InterPro" id="IPR004485">
    <property type="entry name" value="Cobalamin_biosynth_CobD/CbiB"/>
</dbReference>
<dbReference type="PANTHER" id="PTHR34308:SF1">
    <property type="entry name" value="COBALAMIN BIOSYNTHESIS PROTEIN CBIB"/>
    <property type="match status" value="1"/>
</dbReference>
<keyword evidence="11" id="KW-1185">Reference proteome</keyword>
<dbReference type="PANTHER" id="PTHR34308">
    <property type="entry name" value="COBALAMIN BIOSYNTHESIS PROTEIN CBIB"/>
    <property type="match status" value="1"/>
</dbReference>
<evidence type="ECO:0000256" key="2">
    <source>
        <dbReference type="ARBA" id="ARBA00004953"/>
    </source>
</evidence>
<dbReference type="GO" id="GO:0005886">
    <property type="term" value="C:plasma membrane"/>
    <property type="evidence" value="ECO:0007669"/>
    <property type="project" value="UniProtKB-SubCell"/>
</dbReference>
<dbReference type="GO" id="GO:0048472">
    <property type="term" value="F:threonine-phosphate decarboxylase activity"/>
    <property type="evidence" value="ECO:0007669"/>
    <property type="project" value="InterPro"/>
</dbReference>
<dbReference type="Proteomes" id="UP001174909">
    <property type="component" value="Unassembled WGS sequence"/>
</dbReference>
<evidence type="ECO:0000256" key="9">
    <source>
        <dbReference type="SAM" id="Phobius"/>
    </source>
</evidence>
<evidence type="ECO:0000256" key="4">
    <source>
        <dbReference type="ARBA" id="ARBA00022475"/>
    </source>
</evidence>
<comment type="pathway">
    <text evidence="2">Cofactor biosynthesis; adenosylcobalamin biosynthesis.</text>
</comment>
<dbReference type="Pfam" id="PF03186">
    <property type="entry name" value="CobD_Cbib"/>
    <property type="match status" value="1"/>
</dbReference>
<feature type="transmembrane region" description="Helical" evidence="9">
    <location>
        <begin position="210"/>
        <end position="228"/>
    </location>
</feature>
<feature type="transmembrane region" description="Helical" evidence="9">
    <location>
        <begin position="291"/>
        <end position="313"/>
    </location>
</feature>
<evidence type="ECO:0000313" key="11">
    <source>
        <dbReference type="Proteomes" id="UP001174909"/>
    </source>
</evidence>
<gene>
    <name evidence="10" type="ORF">GBAR_LOCUS21815</name>
</gene>
<dbReference type="NCBIfam" id="NF002281">
    <property type="entry name" value="PRK01209.2-5"/>
    <property type="match status" value="1"/>
</dbReference>
<dbReference type="NCBIfam" id="TIGR00380">
    <property type="entry name" value="cobal_cbiB"/>
    <property type="match status" value="1"/>
</dbReference>
<sequence length="317" mass="33330">MIIISALGLDFIAGDPANRYHPTAWMGRLIARTATYVKTGRARSERAGGVVIVVVSCGAVLGALSAVYLALNLLLDGLVALVASAAVTAVLLKTTISVRGLEAHARNIVVAIQDDDIATARSRLSMIVKRDTGSLDREHVISGAIESVSENTVDGVTGPLFYFGVLGLPGAFVYRVVNTADSMVGYRTSMFANLGWFAANCDRVLNYAPARITGLVMVLASAMLGMNWRGAYRIMMRDAGKPDSPNAGYPMAAAAGALGVRLEKIGHYSIGDDTVGLSTDGILQAVRLMKITSIIFCGAVTVPLMALLAYLVAGVHV</sequence>
<comment type="similarity">
    <text evidence="3">Belongs to the CobD/CbiB family.</text>
</comment>
<keyword evidence="8 9" id="KW-0472">Membrane</keyword>
<accession>A0AA35X5U9</accession>
<evidence type="ECO:0000256" key="5">
    <source>
        <dbReference type="ARBA" id="ARBA00022573"/>
    </source>
</evidence>
<keyword evidence="6 9" id="KW-0812">Transmembrane</keyword>
<organism evidence="10 11">
    <name type="scientific">Geodia barretti</name>
    <name type="common">Barrett's horny sponge</name>
    <dbReference type="NCBI Taxonomy" id="519541"/>
    <lineage>
        <taxon>Eukaryota</taxon>
        <taxon>Metazoa</taxon>
        <taxon>Porifera</taxon>
        <taxon>Demospongiae</taxon>
        <taxon>Heteroscleromorpha</taxon>
        <taxon>Tetractinellida</taxon>
        <taxon>Astrophorina</taxon>
        <taxon>Geodiidae</taxon>
        <taxon>Geodia</taxon>
    </lineage>
</organism>
<feature type="transmembrane region" description="Helical" evidence="9">
    <location>
        <begin position="77"/>
        <end position="96"/>
    </location>
</feature>
<feature type="transmembrane region" description="Helical" evidence="9">
    <location>
        <begin position="47"/>
        <end position="71"/>
    </location>
</feature>
<evidence type="ECO:0000256" key="7">
    <source>
        <dbReference type="ARBA" id="ARBA00022989"/>
    </source>
</evidence>
<keyword evidence="5" id="KW-0169">Cobalamin biosynthesis</keyword>
<evidence type="ECO:0000256" key="1">
    <source>
        <dbReference type="ARBA" id="ARBA00004651"/>
    </source>
</evidence>
<evidence type="ECO:0000313" key="10">
    <source>
        <dbReference type="EMBL" id="CAI8039250.1"/>
    </source>
</evidence>
<keyword evidence="7 9" id="KW-1133">Transmembrane helix</keyword>
<feature type="transmembrane region" description="Helical" evidence="9">
    <location>
        <begin position="160"/>
        <end position="177"/>
    </location>
</feature>
<evidence type="ECO:0000256" key="8">
    <source>
        <dbReference type="ARBA" id="ARBA00023136"/>
    </source>
</evidence>
<comment type="caution">
    <text evidence="10">The sequence shown here is derived from an EMBL/GenBank/DDBJ whole genome shotgun (WGS) entry which is preliminary data.</text>
</comment>
<reference evidence="10" key="1">
    <citation type="submission" date="2023-03" db="EMBL/GenBank/DDBJ databases">
        <authorList>
            <person name="Steffen K."/>
            <person name="Cardenas P."/>
        </authorList>
    </citation>
    <scope>NUCLEOTIDE SEQUENCE</scope>
</reference>
<comment type="subcellular location">
    <subcellularLocation>
        <location evidence="1">Cell membrane</location>
        <topology evidence="1">Multi-pass membrane protein</topology>
    </subcellularLocation>
</comment>